<dbReference type="EMBL" id="LAZR01018497">
    <property type="protein sequence ID" value="KKL96185.1"/>
    <property type="molecule type" value="Genomic_DNA"/>
</dbReference>
<protein>
    <submittedName>
        <fullName evidence="1">Uncharacterized protein</fullName>
    </submittedName>
</protein>
<comment type="caution">
    <text evidence="1">The sequence shown here is derived from an EMBL/GenBank/DDBJ whole genome shotgun (WGS) entry which is preliminary data.</text>
</comment>
<feature type="non-terminal residue" evidence="1">
    <location>
        <position position="66"/>
    </location>
</feature>
<dbReference type="AlphaFoldDB" id="A0A0F9IR20"/>
<evidence type="ECO:0000313" key="1">
    <source>
        <dbReference type="EMBL" id="KKL96185.1"/>
    </source>
</evidence>
<sequence length="66" mass="7612">MRKARFIVPGHAVGFKTTTVESKNRSKDYRKYIEYKVLVQLYAKASGIRLPMVATRERPLTIRTVA</sequence>
<reference evidence="1" key="1">
    <citation type="journal article" date="2015" name="Nature">
        <title>Complex archaea that bridge the gap between prokaryotes and eukaryotes.</title>
        <authorList>
            <person name="Spang A."/>
            <person name="Saw J.H."/>
            <person name="Jorgensen S.L."/>
            <person name="Zaremba-Niedzwiedzka K."/>
            <person name="Martijn J."/>
            <person name="Lind A.E."/>
            <person name="van Eijk R."/>
            <person name="Schleper C."/>
            <person name="Guy L."/>
            <person name="Ettema T.J."/>
        </authorList>
    </citation>
    <scope>NUCLEOTIDE SEQUENCE</scope>
</reference>
<organism evidence="1">
    <name type="scientific">marine sediment metagenome</name>
    <dbReference type="NCBI Taxonomy" id="412755"/>
    <lineage>
        <taxon>unclassified sequences</taxon>
        <taxon>metagenomes</taxon>
        <taxon>ecological metagenomes</taxon>
    </lineage>
</organism>
<accession>A0A0F9IR20</accession>
<name>A0A0F9IR20_9ZZZZ</name>
<proteinExistence type="predicted"/>
<gene>
    <name evidence="1" type="ORF">LCGC14_1846970</name>
</gene>